<dbReference type="VEuPathDB" id="FungiDB:SPRG_13027"/>
<dbReference type="OMA" id="HEASIRM"/>
<evidence type="ECO:0000256" key="1">
    <source>
        <dbReference type="SAM" id="Coils"/>
    </source>
</evidence>
<dbReference type="OrthoDB" id="10404040at2759"/>
<keyword evidence="1" id="KW-0175">Coiled coil</keyword>
<feature type="coiled-coil region" evidence="1">
    <location>
        <begin position="182"/>
        <end position="209"/>
    </location>
</feature>
<protein>
    <submittedName>
        <fullName evidence="2">Uncharacterized protein</fullName>
    </submittedName>
</protein>
<dbReference type="EMBL" id="KK583282">
    <property type="protein sequence ID" value="KDO21689.1"/>
    <property type="molecule type" value="Genomic_DNA"/>
</dbReference>
<evidence type="ECO:0000313" key="2">
    <source>
        <dbReference type="EMBL" id="KDO21689.1"/>
    </source>
</evidence>
<dbReference type="GeneID" id="24134936"/>
<reference evidence="2 3" key="1">
    <citation type="journal article" date="2013" name="PLoS Genet.">
        <title>Distinctive expansion of potential virulence genes in the genome of the oomycete fish pathogen Saprolegnia parasitica.</title>
        <authorList>
            <person name="Jiang R.H."/>
            <person name="de Bruijn I."/>
            <person name="Haas B.J."/>
            <person name="Belmonte R."/>
            <person name="Lobach L."/>
            <person name="Christie J."/>
            <person name="van den Ackerveken G."/>
            <person name="Bottin A."/>
            <person name="Bulone V."/>
            <person name="Diaz-Moreno S.M."/>
            <person name="Dumas B."/>
            <person name="Fan L."/>
            <person name="Gaulin E."/>
            <person name="Govers F."/>
            <person name="Grenville-Briggs L.J."/>
            <person name="Horner N.R."/>
            <person name="Levin J.Z."/>
            <person name="Mammella M."/>
            <person name="Meijer H.J."/>
            <person name="Morris P."/>
            <person name="Nusbaum C."/>
            <person name="Oome S."/>
            <person name="Phillips A.J."/>
            <person name="van Rooyen D."/>
            <person name="Rzeszutek E."/>
            <person name="Saraiva M."/>
            <person name="Secombes C.J."/>
            <person name="Seidl M.F."/>
            <person name="Snel B."/>
            <person name="Stassen J.H."/>
            <person name="Sykes S."/>
            <person name="Tripathy S."/>
            <person name="van den Berg H."/>
            <person name="Vega-Arreguin J.C."/>
            <person name="Wawra S."/>
            <person name="Young S.K."/>
            <person name="Zeng Q."/>
            <person name="Dieguez-Uribeondo J."/>
            <person name="Russ C."/>
            <person name="Tyler B.M."/>
            <person name="van West P."/>
        </authorList>
    </citation>
    <scope>NUCLEOTIDE SEQUENCE [LARGE SCALE GENOMIC DNA]</scope>
    <source>
        <strain evidence="2 3">CBS 223.65</strain>
    </source>
</reference>
<keyword evidence="3" id="KW-1185">Reference proteome</keyword>
<gene>
    <name evidence="2" type="ORF">SPRG_13027</name>
</gene>
<dbReference type="Proteomes" id="UP000030745">
    <property type="component" value="Unassembled WGS sequence"/>
</dbReference>
<feature type="coiled-coil region" evidence="1">
    <location>
        <begin position="16"/>
        <end position="43"/>
    </location>
</feature>
<sequence length="274" mass="30490">MSLVESLRHVSPEAFARTAADLLDALQRENDQACAKCEAKLTRLSAQLTQATTARADAVAQHRSTLNDKAMYDQRLTEHEASIRMHQGNVAREHAEIHRLGNVIRTERQRQSNAAYDLIPLHGFFAGLISGDLRRTIPFYSQIDGLISVAENDLGAAQRRLEGSKQALARLCSDLALTRAAQSQTQAQIGQLNDRLDALQRQIQGLDRETTSTGQQLTQLHEVRMAVLKLRTKYGLTASRVALVATIKKDFIKVACLEDVQRLVQQHSKALHLL</sequence>
<accession>A0A067BT86</accession>
<dbReference type="AlphaFoldDB" id="A0A067BT86"/>
<dbReference type="KEGG" id="spar:SPRG_13027"/>
<evidence type="ECO:0000313" key="3">
    <source>
        <dbReference type="Proteomes" id="UP000030745"/>
    </source>
</evidence>
<proteinExistence type="predicted"/>
<name>A0A067BT86_SAPPC</name>
<dbReference type="RefSeq" id="XP_012207611.1">
    <property type="nucleotide sequence ID" value="XM_012352221.1"/>
</dbReference>
<organism evidence="2 3">
    <name type="scientific">Saprolegnia parasitica (strain CBS 223.65)</name>
    <dbReference type="NCBI Taxonomy" id="695850"/>
    <lineage>
        <taxon>Eukaryota</taxon>
        <taxon>Sar</taxon>
        <taxon>Stramenopiles</taxon>
        <taxon>Oomycota</taxon>
        <taxon>Saprolegniomycetes</taxon>
        <taxon>Saprolegniales</taxon>
        <taxon>Saprolegniaceae</taxon>
        <taxon>Saprolegnia</taxon>
    </lineage>
</organism>